<name>A0A918H5D0_9ACTN</name>
<evidence type="ECO:0000256" key="1">
    <source>
        <dbReference type="PROSITE-ProRule" id="PRU00339"/>
    </source>
</evidence>
<dbReference type="AlphaFoldDB" id="A0A918H5D0"/>
<evidence type="ECO:0000256" key="2">
    <source>
        <dbReference type="SAM" id="SignalP"/>
    </source>
</evidence>
<feature type="repeat" description="TPR" evidence="1">
    <location>
        <begin position="48"/>
        <end position="81"/>
    </location>
</feature>
<reference evidence="3" key="2">
    <citation type="submission" date="2020-09" db="EMBL/GenBank/DDBJ databases">
        <authorList>
            <person name="Sun Q."/>
            <person name="Ohkuma M."/>
        </authorList>
    </citation>
    <scope>NUCLEOTIDE SEQUENCE</scope>
    <source>
        <strain evidence="3">JCM 4125</strain>
    </source>
</reference>
<dbReference type="Proteomes" id="UP000646776">
    <property type="component" value="Unassembled WGS sequence"/>
</dbReference>
<gene>
    <name evidence="3" type="ORF">GCM10010226_09400</name>
</gene>
<feature type="signal peptide" evidence="2">
    <location>
        <begin position="1"/>
        <end position="24"/>
    </location>
</feature>
<evidence type="ECO:0000313" key="3">
    <source>
        <dbReference type="EMBL" id="GGT35439.1"/>
    </source>
</evidence>
<organism evidence="3 4">
    <name type="scientific">Streptomyces phaeofaciens</name>
    <dbReference type="NCBI Taxonomy" id="68254"/>
    <lineage>
        <taxon>Bacteria</taxon>
        <taxon>Bacillati</taxon>
        <taxon>Actinomycetota</taxon>
        <taxon>Actinomycetes</taxon>
        <taxon>Kitasatosporales</taxon>
        <taxon>Streptomycetaceae</taxon>
        <taxon>Streptomyces</taxon>
    </lineage>
</organism>
<keyword evidence="1" id="KW-0802">TPR repeat</keyword>
<evidence type="ECO:0000313" key="4">
    <source>
        <dbReference type="Proteomes" id="UP000646776"/>
    </source>
</evidence>
<dbReference type="InterPro" id="IPR011990">
    <property type="entry name" value="TPR-like_helical_dom_sf"/>
</dbReference>
<dbReference type="GO" id="GO:0000030">
    <property type="term" value="F:mannosyltransferase activity"/>
    <property type="evidence" value="ECO:0007669"/>
    <property type="project" value="TreeGrafter"/>
</dbReference>
<dbReference type="PANTHER" id="PTHR44395:SF1">
    <property type="entry name" value="PROTEIN O-MANNOSYL-TRANSFERASE TMTC3"/>
    <property type="match status" value="1"/>
</dbReference>
<dbReference type="RefSeq" id="WP_189707809.1">
    <property type="nucleotide sequence ID" value="NZ_BMSA01000002.1"/>
</dbReference>
<accession>A0A918H5D0</accession>
<feature type="repeat" description="TPR" evidence="1">
    <location>
        <begin position="149"/>
        <end position="182"/>
    </location>
</feature>
<keyword evidence="4" id="KW-1185">Reference proteome</keyword>
<comment type="caution">
    <text evidence="3">The sequence shown here is derived from an EMBL/GenBank/DDBJ whole genome shotgun (WGS) entry which is preliminary data.</text>
</comment>
<evidence type="ECO:0008006" key="5">
    <source>
        <dbReference type="Google" id="ProtNLM"/>
    </source>
</evidence>
<proteinExistence type="predicted"/>
<dbReference type="EMBL" id="BMSA01000002">
    <property type="protein sequence ID" value="GGT35439.1"/>
    <property type="molecule type" value="Genomic_DNA"/>
</dbReference>
<dbReference type="GO" id="GO:0035269">
    <property type="term" value="P:protein O-linked glycosylation via mannose"/>
    <property type="evidence" value="ECO:0007669"/>
    <property type="project" value="TreeGrafter"/>
</dbReference>
<dbReference type="SUPFAM" id="SSF48452">
    <property type="entry name" value="TPR-like"/>
    <property type="match status" value="1"/>
</dbReference>
<dbReference type="SMART" id="SM00028">
    <property type="entry name" value="TPR"/>
    <property type="match status" value="3"/>
</dbReference>
<dbReference type="Pfam" id="PF13432">
    <property type="entry name" value="TPR_16"/>
    <property type="match status" value="2"/>
</dbReference>
<keyword evidence="2" id="KW-0732">Signal</keyword>
<feature type="chain" id="PRO_5039422311" description="Tetratricopeptide repeat protein" evidence="2">
    <location>
        <begin position="25"/>
        <end position="199"/>
    </location>
</feature>
<sequence length="199" mass="21585">MKRRQWLVVLGGTATAATALMAWAVHSYATAPPESGTRPAARATAPSADSLLQAGIAQQRYGDLEGAARTYRRVLQLDPRNKFAWYNLGVIAHDDGRTAEARNAYEKSLKIDPSFQAALFNEALLLKSGDPDRAMGLLERVIGVSPQDAAAHLHLGEIWAGKHRGRDALDEFRRAVAADPSIRSQVPEAFRNSLGSSPE</sequence>
<dbReference type="Gene3D" id="1.25.40.10">
    <property type="entry name" value="Tetratricopeptide repeat domain"/>
    <property type="match status" value="1"/>
</dbReference>
<feature type="repeat" description="TPR" evidence="1">
    <location>
        <begin position="82"/>
        <end position="115"/>
    </location>
</feature>
<dbReference type="PROSITE" id="PS50005">
    <property type="entry name" value="TPR"/>
    <property type="match status" value="3"/>
</dbReference>
<dbReference type="PANTHER" id="PTHR44395">
    <property type="match status" value="1"/>
</dbReference>
<reference evidence="3" key="1">
    <citation type="journal article" date="2014" name="Int. J. Syst. Evol. Microbiol.">
        <title>Complete genome sequence of Corynebacterium casei LMG S-19264T (=DSM 44701T), isolated from a smear-ripened cheese.</title>
        <authorList>
            <consortium name="US DOE Joint Genome Institute (JGI-PGF)"/>
            <person name="Walter F."/>
            <person name="Albersmeier A."/>
            <person name="Kalinowski J."/>
            <person name="Ruckert C."/>
        </authorList>
    </citation>
    <scope>NUCLEOTIDE SEQUENCE</scope>
    <source>
        <strain evidence="3">JCM 4125</strain>
    </source>
</reference>
<dbReference type="InterPro" id="IPR019734">
    <property type="entry name" value="TPR_rpt"/>
</dbReference>
<protein>
    <recommendedName>
        <fullName evidence="5">Tetratricopeptide repeat protein</fullName>
    </recommendedName>
</protein>